<dbReference type="SUPFAM" id="SSF52540">
    <property type="entry name" value="P-loop containing nucleoside triphosphate hydrolases"/>
    <property type="match status" value="2"/>
</dbReference>
<accession>A0A5P8WEM2</accession>
<proteinExistence type="predicted"/>
<dbReference type="Pfam" id="PF13087">
    <property type="entry name" value="AAA_12"/>
    <property type="match status" value="1"/>
</dbReference>
<dbReference type="AlphaFoldDB" id="A0A5P8WEM2"/>
<feature type="coiled-coil region" evidence="1">
    <location>
        <begin position="810"/>
        <end position="844"/>
    </location>
</feature>
<evidence type="ECO:0000259" key="2">
    <source>
        <dbReference type="Pfam" id="PF13086"/>
    </source>
</evidence>
<dbReference type="CDD" id="cd17934">
    <property type="entry name" value="DEXXQc_Upf1-like"/>
    <property type="match status" value="1"/>
</dbReference>
<evidence type="ECO:0000256" key="1">
    <source>
        <dbReference type="SAM" id="Coils"/>
    </source>
</evidence>
<dbReference type="PANTHER" id="PTHR10887:SF495">
    <property type="entry name" value="HELICASE SENATAXIN ISOFORM X1-RELATED"/>
    <property type="match status" value="1"/>
</dbReference>
<evidence type="ECO:0000313" key="5">
    <source>
        <dbReference type="Proteomes" id="UP000326678"/>
    </source>
</evidence>
<dbReference type="InterPro" id="IPR041679">
    <property type="entry name" value="DNA2/NAM7-like_C"/>
</dbReference>
<dbReference type="RefSeq" id="WP_194198834.1">
    <property type="nucleotide sequence ID" value="NZ_CP045227.1"/>
</dbReference>
<dbReference type="InterPro" id="IPR027417">
    <property type="entry name" value="P-loop_NTPase"/>
</dbReference>
<protein>
    <submittedName>
        <fullName evidence="4">Uncharacterized protein</fullName>
    </submittedName>
</protein>
<dbReference type="PANTHER" id="PTHR10887">
    <property type="entry name" value="DNA2/NAM7 HELICASE FAMILY"/>
    <property type="match status" value="1"/>
</dbReference>
<dbReference type="Proteomes" id="UP000326678">
    <property type="component" value="Chromosome Gxm2"/>
</dbReference>
<keyword evidence="5" id="KW-1185">Reference proteome</keyword>
<organism evidence="4 5">
    <name type="scientific">Nostoc sphaeroides CCNUC1</name>
    <dbReference type="NCBI Taxonomy" id="2653204"/>
    <lineage>
        <taxon>Bacteria</taxon>
        <taxon>Bacillati</taxon>
        <taxon>Cyanobacteriota</taxon>
        <taxon>Cyanophyceae</taxon>
        <taxon>Nostocales</taxon>
        <taxon>Nostocaceae</taxon>
        <taxon>Nostoc</taxon>
    </lineage>
</organism>
<dbReference type="InterPro" id="IPR045055">
    <property type="entry name" value="DNA2/NAM7-like"/>
</dbReference>
<evidence type="ECO:0000259" key="3">
    <source>
        <dbReference type="Pfam" id="PF13087"/>
    </source>
</evidence>
<dbReference type="Pfam" id="PF13086">
    <property type="entry name" value="AAA_11"/>
    <property type="match status" value="2"/>
</dbReference>
<feature type="domain" description="DNA2/NAM7 helicase helicase" evidence="2">
    <location>
        <begin position="354"/>
        <end position="539"/>
    </location>
</feature>
<dbReference type="KEGG" id="nsh:GXM_08505"/>
<dbReference type="CDD" id="cd18808">
    <property type="entry name" value="SF1_C_Upf1"/>
    <property type="match status" value="1"/>
</dbReference>
<dbReference type="InterPro" id="IPR041677">
    <property type="entry name" value="DNA2/NAM7_AAA_11"/>
</dbReference>
<sequence length="1245" mass="143417">MSETWGYNYIGAASANFISLIEGANALNLYSDYWQRHARADELISHLLGSEPCIFYIRRQEPGRNSEYEEKWKLIVATDRDDFQLPLKLEERQQTLQLSGIVQRDGTGNLVLTAINLVDLEQGRVDSFSLPRLILLQRAHQNNIGIPETAFAAIATMPVCSSYVPTYDQKKAWGAYLRIQRRIAENRQFYVPVISHNYSSATSITFTVNAALATNNGSVLISPDDFWQRVEKAINKPLKFLASSAEIRNRRAGQELGKIELVRRNSQQINVSLEDNIADSLRNEDITLPETILLFFKDNGSLAQIQRQEQALRNLTDGHTHNCNLSKFFFEASQARPLKETVQLAREDLFLGQANHSQLAAVEAVLAAEDLILLQGPPGTGKTTVITEICYQVALKGGRTLIASQANLAVDNALSRLSHHPVLRPVRDGKPGSISPEGEPFLSENVIDRWIRNTSAECENRLLKHQKIIQGLLPLLTSLDKFQAYLQIEETFPQQQHKLLDGKTYLELERQKKRNIHAQLEARLNQIDSMQSDLQKLIESNSIFFANQQIKIEQLKNRKTELTFALNELEHWQLTANFQIYEVLKRCLQQRHPLTEDLISLPLQVQTIAIEACQQPWKQYLDECQLEINELILQLNECDEVYKVGNKIHWLLLQNQKTLINIEPFEAQVSQIREQLATRINSQHHIQAINLLHNYSSTTIADINQSSEQRKIYIAAIKLEAIKREYEQLIQNNQARDWESKLYKLTAKVSSGITESAKDFFNKLQTETEQTLLLTSESQYNLQATLAPLTILSTINSHIDSELESIREVTNKAFNEVTELSNQVREIEKQIEELELNLNNFRHWWLGIYQKIPNWLKPNVDDEELFNLNFLRNIPINFELWQQELEQSEAYLNQWEPTIQKWIEKLRQPSDLEYEALRKKYLDNANVIGVTCMKAARCNYLEKFRHFDVVIIDEVSKSIPPELLIPTLKGKKIVMIGDYRQLPPILDEENLDELAEELSIPIDNLQFLEQSWFQLQFQAAQTNQTSITRRLNIQYRMHPQIMEVINQFYDEGDGGLSCGLINPDIERAHNLAGSIIGEDNHIMWAAMPTGREFHERRDGTSYYNDVEIRKIKTLCEQMEQSWASKFAQGLPKKEIGIITFYGAQLRRIENYFSANRFPYLDIRTGTVDRFQGMEKSVIIVSMVRNNLENKFGFAQTPERVNVAFSRAKELLIIVGCHDLFTQLPIYQKVSQVVHEYRGFIDVSNL</sequence>
<gene>
    <name evidence="4" type="ORF">GXM_08505</name>
</gene>
<name>A0A5P8WEM2_9NOSO</name>
<feature type="domain" description="DNA2/NAM7 helicase helicase" evidence="2">
    <location>
        <begin position="705"/>
        <end position="986"/>
    </location>
</feature>
<dbReference type="Gene3D" id="3.40.50.300">
    <property type="entry name" value="P-loop containing nucleotide triphosphate hydrolases"/>
    <property type="match status" value="3"/>
</dbReference>
<dbReference type="GO" id="GO:0004386">
    <property type="term" value="F:helicase activity"/>
    <property type="evidence" value="ECO:0007669"/>
    <property type="project" value="InterPro"/>
</dbReference>
<keyword evidence="1" id="KW-0175">Coiled coil</keyword>
<feature type="domain" description="DNA2/NAM7 helicase-like C-terminal" evidence="3">
    <location>
        <begin position="1017"/>
        <end position="1217"/>
    </location>
</feature>
<evidence type="ECO:0000313" key="4">
    <source>
        <dbReference type="EMBL" id="QFS51011.1"/>
    </source>
</evidence>
<dbReference type="InterPro" id="IPR047187">
    <property type="entry name" value="SF1_C_Upf1"/>
</dbReference>
<dbReference type="EMBL" id="CP045227">
    <property type="protein sequence ID" value="QFS51011.1"/>
    <property type="molecule type" value="Genomic_DNA"/>
</dbReference>
<reference evidence="4 5" key="1">
    <citation type="submission" date="2019-10" db="EMBL/GenBank/DDBJ databases">
        <title>Genomic and transcriptomic insights into the perfect genentic adaptation of a filamentous nitrogen-fixing cyanobacterium to rice fields.</title>
        <authorList>
            <person name="Chen Z."/>
        </authorList>
    </citation>
    <scope>NUCLEOTIDE SEQUENCE [LARGE SCALE GENOMIC DNA]</scope>
    <source>
        <strain evidence="4">CCNUC1</strain>
    </source>
</reference>